<accession>F8F4C5</accession>
<dbReference type="InterPro" id="IPR002731">
    <property type="entry name" value="ATPase_BadF"/>
</dbReference>
<evidence type="ECO:0000256" key="4">
    <source>
        <dbReference type="ARBA" id="ARBA00023014"/>
    </source>
</evidence>
<dbReference type="RefSeq" id="WP_013969851.1">
    <property type="nucleotide sequence ID" value="NC_015732.1"/>
</dbReference>
<feature type="domain" description="DUF2229" evidence="6">
    <location>
        <begin position="795"/>
        <end position="1018"/>
    </location>
</feature>
<dbReference type="PANTHER" id="PTHR32329">
    <property type="entry name" value="BIFUNCTIONAL PROTEIN [INCLUDES 2-HYDROXYACYL-COA DEHYDRATASE (N-TER) AND ITS ACTIVATOR DOMAIN (C_TERM)-RELATED"/>
    <property type="match status" value="1"/>
</dbReference>
<keyword evidence="8" id="KW-1185">Reference proteome</keyword>
<dbReference type="eggNOG" id="COG3580">
    <property type="taxonomic scope" value="Bacteria"/>
</dbReference>
<dbReference type="HOGENOM" id="CLU_002393_2_0_12"/>
<reference evidence="8" key="1">
    <citation type="journal article" date="2013" name="Stand. Genomic Sci.">
        <title>Genome sequence of the thermophilic fresh-water bacterium Spirochaeta caldaria type strain (H1(T)), reclassification of Spirochaeta caldaria, Spirochaeta stenostrepta, and Spirochaeta zuelzerae in the genus Treponema as Treponema caldaria comb. nov., Treponema stenostrepta comb. nov., and Treponema zuelzerae comb. nov., and emendation of the genus Treponema.</title>
        <authorList>
            <person name="Abt B."/>
            <person name="Goker M."/>
            <person name="Scheuner C."/>
            <person name="Han C."/>
            <person name="Lu M."/>
            <person name="Misra M."/>
            <person name="Lapidus A."/>
            <person name="Nolan M."/>
            <person name="Lucas S."/>
            <person name="Hammon N."/>
            <person name="Deshpande S."/>
            <person name="Cheng J.F."/>
            <person name="Tapia R."/>
            <person name="Goodwin L.A."/>
            <person name="Pitluck S."/>
            <person name="Liolios K."/>
            <person name="Pagani I."/>
            <person name="Ivanova N."/>
            <person name="Mavromatis K."/>
            <person name="Mikhailova N."/>
            <person name="Huntemann M."/>
            <person name="Pati A."/>
            <person name="Chen A."/>
            <person name="Palaniappan K."/>
            <person name="Land M."/>
            <person name="Hauser L."/>
            <person name="Jeffries C.D."/>
            <person name="Rohde M."/>
            <person name="Spring S."/>
            <person name="Gronow S."/>
            <person name="Detter J.C."/>
            <person name="Bristow J."/>
            <person name="Eisen J.A."/>
            <person name="Markowitz V."/>
            <person name="Hugenholtz P."/>
            <person name="Kyrpides N.C."/>
            <person name="Woyke T."/>
            <person name="Klenk H.P."/>
        </authorList>
    </citation>
    <scope>NUCLEOTIDE SEQUENCE</scope>
    <source>
        <strain evidence="8">ATCC 51460 / DSM 7334 / H1</strain>
    </source>
</reference>
<dbReference type="Pfam" id="PF09989">
    <property type="entry name" value="DUF2229"/>
    <property type="match status" value="1"/>
</dbReference>
<evidence type="ECO:0000256" key="2">
    <source>
        <dbReference type="ARBA" id="ARBA00022723"/>
    </source>
</evidence>
<feature type="domain" description="ATPase BadF/BadG/BcrA/BcrD type" evidence="5">
    <location>
        <begin position="333"/>
        <end position="584"/>
    </location>
</feature>
<evidence type="ECO:0000259" key="6">
    <source>
        <dbReference type="Pfam" id="PF09989"/>
    </source>
</evidence>
<protein>
    <submittedName>
        <fullName evidence="7">CoA-substrate-specific enzyme activase</fullName>
    </submittedName>
</protein>
<proteinExistence type="predicted"/>
<evidence type="ECO:0000256" key="1">
    <source>
        <dbReference type="ARBA" id="ARBA00001966"/>
    </source>
</evidence>
<dbReference type="CDD" id="cd24034">
    <property type="entry name" value="ASKHA_NBD_O66634-like_rpt1"/>
    <property type="match status" value="1"/>
</dbReference>
<evidence type="ECO:0000259" key="5">
    <source>
        <dbReference type="Pfam" id="PF01869"/>
    </source>
</evidence>
<dbReference type="Pfam" id="PF01869">
    <property type="entry name" value="BcrAD_BadFG"/>
    <property type="match status" value="2"/>
</dbReference>
<dbReference type="GO" id="GO:0051536">
    <property type="term" value="F:iron-sulfur cluster binding"/>
    <property type="evidence" value="ECO:0007669"/>
    <property type="project" value="UniProtKB-KW"/>
</dbReference>
<dbReference type="eggNOG" id="COG1924">
    <property type="taxonomic scope" value="Bacteria"/>
</dbReference>
<dbReference type="CDD" id="cd24035">
    <property type="entry name" value="ASKHA_NBD_O66634-like_rpt2"/>
    <property type="match status" value="1"/>
</dbReference>
<dbReference type="PANTHER" id="PTHR32329:SF7">
    <property type="entry name" value="ACTIVATOR OF 2-HYDROXYACYL-COA-HYDRATASE"/>
    <property type="match status" value="1"/>
</dbReference>
<gene>
    <name evidence="7" type="ordered locus">Spica_2467</name>
</gene>
<evidence type="ECO:0000313" key="7">
    <source>
        <dbReference type="EMBL" id="AEJ20572.1"/>
    </source>
</evidence>
<keyword evidence="4" id="KW-0411">Iron-sulfur</keyword>
<dbReference type="GO" id="GO:0046872">
    <property type="term" value="F:metal ion binding"/>
    <property type="evidence" value="ECO:0007669"/>
    <property type="project" value="UniProtKB-KW"/>
</dbReference>
<dbReference type="Proteomes" id="UP000000503">
    <property type="component" value="Chromosome"/>
</dbReference>
<organism evidence="7 8">
    <name type="scientific">Gracilinema caldarium (strain ATCC 51460 / DSM 7334 / H1)</name>
    <name type="common">Treponema caldarium</name>
    <dbReference type="NCBI Taxonomy" id="744872"/>
    <lineage>
        <taxon>Bacteria</taxon>
        <taxon>Pseudomonadati</taxon>
        <taxon>Spirochaetota</taxon>
        <taxon>Spirochaetia</taxon>
        <taxon>Spirochaetales</taxon>
        <taxon>Breznakiellaceae</taxon>
        <taxon>Gracilinema</taxon>
    </lineage>
</organism>
<dbReference type="EMBL" id="CP002868">
    <property type="protein sequence ID" value="AEJ20572.1"/>
    <property type="molecule type" value="Genomic_DNA"/>
</dbReference>
<dbReference type="eggNOG" id="COG3581">
    <property type="taxonomic scope" value="Bacteria"/>
</dbReference>
<name>F8F4C5_GRAC1</name>
<dbReference type="InterPro" id="IPR043129">
    <property type="entry name" value="ATPase_NBD"/>
</dbReference>
<dbReference type="OrthoDB" id="9802715at2"/>
<dbReference type="Gene3D" id="3.30.420.40">
    <property type="match status" value="4"/>
</dbReference>
<dbReference type="STRING" id="744872.Spica_2467"/>
<dbReference type="KEGG" id="scd:Spica_2467"/>
<dbReference type="SUPFAM" id="SSF53067">
    <property type="entry name" value="Actin-like ATPase domain"/>
    <property type="match status" value="2"/>
</dbReference>
<sequence length="1536" mass="167908">MNTKYPFLGIDCGSTTVKIVVLDADLQILDLLYAYHKGNPYGVIQQYLQNCPYQTFSLVSATSSTPYFVLADHRFENKICFIDGVKRRYPDVKNILLVGSEKFARIIFNDDGSYRKMKANSTCAAGTGSFLDQQAVRLAIESAGRLAELAAQSGPQTPRIASRCSVFAKTDLIHAQQEGWALSEISDGLCAGLARNIADTLFPAEQLASPTVMVGGVALNRRVVQHLSALAGAEIMVDESAALYGAIGAVQRALQVAGNEDTPRPPRSAAEILGKQEERRRYVHQPLEKNNANYPDFSSYKSYNQVTTRLGERNPVEIDLYVPLSQGTVPVYLGIDIGSTSTKAALLDENRNMLAGLYTRTAGDPIRAVQGLLEAMEAIEAQEGVNLDVRACATTGSGRKLIGAIIGADGVIDEITAHARAAVELDPQVDTIIEIGGQDSKFTVLKDGVVVFSQMNTVCAAGTGSFIEEQAVKLGVPIRDYALRALGHPAPATSDRCTVFMERDLNNYQNEGYAVEELLVATLFSVADNYLSKVAMEGSIGSHVVFQGATAKNKALVAAFEERLKRSIAVSPYCHLTGAMGAVLQTLDDQAAQAKTVGAAATLSAVPASSASAASAAAVTVPAADSASVATTVTATGAADAAGTKFRGLGLSRETIAQRNDVCNGCTNNCKLHIITVQGEEIVYGYLCGRGAGDRTFVSKNKSGFDLLRERRHLLEQAVQSVSRHNQGQNGQGKQSLTGRLSNAVVNFSTSTIDLFNDALHQAADSVLKIRVPAEKDTAQNSSQATGQSALSSIRIGIPRALYMQEDSRLWQYFFQSLGFTVVMGEDTSASIGTGKRIAGADFCAPISMIHGQVQGLLEKADYVFLPIYLEAPRHGETVPEAEERRFFYCNYSQYTPTLVSVATDQGNRILKPLIYSSFGNDSEAIFELREMLRPILAGRGIDVPVPSVLERLYRQIKAIKAAYNKALVDLYQRVRPETDEFAIILTGRPYTALSRGLNKGIPDMFAQHGLKVFFHDMFPSPEIHHHDALLQAYHWYYASRVIETALYCRTKSTMYPVLVTSFKCGPDSFAIETFKEILDKARKPYLILQIDEHDSAVGYETRIEAAVRAFRNHFHSVQSTSLHTGPAVIQPAPIPGGQTSSKPKAEKIPFPRNKTVLLPNWDPLVVELLAAALRGHGIDAHVLEEKSEYIQHAMTHNSGQCIPVSVIAYEVMKYIETRKLDPQNTVLWMVKALWPCNIPLYPLQIESILRKAGKGMEAVQVFTGDLTFMDVSARMTLDAYYAYALGGLLRKIGTRIRPYETLPGATDAFIASALEKCATTLEKRQPMVPVIKDIAAGLSFIPRKEGKRPKVALFGDFYVRDNDIFNQDLIRSIERAGGEVVTTSYVEYLKATVDAFFDRLLIERRYGPWLGYRAVMMAIASVEKSLERQTGLALSEGPWTNRRRQDAYRYFGIRPEMSGENYDNALKLLKILDEHPDLALFVQAAPAFCCASLVTEGMSKAIENLTGVPVLSITYDGTGAQKNDVVEPYLAKYGT</sequence>
<evidence type="ECO:0000313" key="8">
    <source>
        <dbReference type="Proteomes" id="UP000000503"/>
    </source>
</evidence>
<dbReference type="NCBIfam" id="TIGR00241">
    <property type="entry name" value="CoA_E_activ"/>
    <property type="match status" value="1"/>
</dbReference>
<comment type="cofactor">
    <cofactor evidence="1">
        <name>[4Fe-4S] cluster</name>
        <dbReference type="ChEBI" id="CHEBI:49883"/>
    </cofactor>
</comment>
<dbReference type="InterPro" id="IPR008275">
    <property type="entry name" value="CoA_E_activase_dom"/>
</dbReference>
<feature type="domain" description="ATPase BadF/BadG/BcrA/BcrD type" evidence="5">
    <location>
        <begin position="8"/>
        <end position="250"/>
    </location>
</feature>
<dbReference type="InterPro" id="IPR051805">
    <property type="entry name" value="Dehydratase_Activator_Redct"/>
</dbReference>
<keyword evidence="3" id="KW-0408">Iron</keyword>
<keyword evidence="2" id="KW-0479">Metal-binding</keyword>
<dbReference type="InterPro" id="IPR018709">
    <property type="entry name" value="CoA_activase_DUF2229"/>
</dbReference>
<evidence type="ECO:0000256" key="3">
    <source>
        <dbReference type="ARBA" id="ARBA00023004"/>
    </source>
</evidence>